<keyword evidence="13" id="KW-0539">Nucleus</keyword>
<evidence type="ECO:0000256" key="13">
    <source>
        <dbReference type="ARBA" id="ARBA00023242"/>
    </source>
</evidence>
<dbReference type="Proteomes" id="UP000324632">
    <property type="component" value="Chromosome 7"/>
</dbReference>
<dbReference type="AlphaFoldDB" id="A0A5A9PEB2"/>
<proteinExistence type="predicted"/>
<dbReference type="NCBIfam" id="TIGR01649">
    <property type="entry name" value="hnRNP-L_PTB"/>
    <property type="match status" value="1"/>
</dbReference>
<dbReference type="SUPFAM" id="SSF54928">
    <property type="entry name" value="RNA-binding domain, RBD"/>
    <property type="match status" value="4"/>
</dbReference>
<sequence length="579" mass="62368">MDGRLETDLYPLGSSYVTEIDSVHDITVGTKRGSDELFSSCISNGPYIMSSGAANGNDSKKFKGDTRSPGVPSRVIHVRKLPNDINEAEVIALGLPFGKVTNLLMLKGKNQAFLEMNTEESAQTMVSYYSSVTPVIRNNPIFMQYSNHKELKTDNSPNQVRAQAALQAVNAVQTGGLSLASGEGVSMNMNMGMGMGNQSPVLRVIVENLFYPVTLDVLHQIFSKFGTVLKIITFTKNNQFQALVQYADAVTAQHTKLSLDGQNIYNACCTLRISFSKLTSLNVKYNNDKSRDYTRPDLPTGDNQASYDQQAMAAALSAPGIISASPYGGAHGFPPTFAFQQAGLSLPGMSAGALASLGVSGAAAAAAAAAAGRLGLTGLTSGGQSVLLVSNLNPESVTPQCLFILFGVYGDVMRVKILFNKKENALVQMSDGTQAQLAMSHLSGQKLYGKALRVTLSKHTTVQLPREGHEDQGLTKDYSNSPLHRFKKPGSKNYSNIFPPSSTLHLSNIPPSVTEDDLRGLFLSSGAVVKAFKFFQKDRKMALIQLGSVDEAIESLIKFHNHNLGENHHLRVSFSKSTI</sequence>
<protein>
    <recommendedName>
        <fullName evidence="2">Polypyrimidine tract-binding protein 1</fullName>
    </recommendedName>
</protein>
<dbReference type="InterPro" id="IPR006536">
    <property type="entry name" value="HnRNP-L/PTB"/>
</dbReference>
<evidence type="ECO:0000256" key="6">
    <source>
        <dbReference type="ARBA" id="ARBA00022664"/>
    </source>
</evidence>
<evidence type="ECO:0000256" key="12">
    <source>
        <dbReference type="ARBA" id="ARBA00023187"/>
    </source>
</evidence>
<keyword evidence="9 14" id="KW-0694">RNA-binding</keyword>
<keyword evidence="12" id="KW-0508">mRNA splicing</keyword>
<evidence type="ECO:0000256" key="4">
    <source>
        <dbReference type="ARBA" id="ARBA00022499"/>
    </source>
</evidence>
<accession>A0A5A9PEB2</accession>
<evidence type="ECO:0000256" key="7">
    <source>
        <dbReference type="ARBA" id="ARBA00022737"/>
    </source>
</evidence>
<keyword evidence="6" id="KW-0507">mRNA processing</keyword>
<reference evidence="16 17" key="1">
    <citation type="journal article" date="2019" name="Mol. Ecol. Resour.">
        <title>Chromosome-level genome assembly of Triplophysa tibetana, a fish adapted to the harsh high-altitude environment of the Tibetan Plateau.</title>
        <authorList>
            <person name="Yang X."/>
            <person name="Liu H."/>
            <person name="Ma Z."/>
            <person name="Zou Y."/>
            <person name="Zou M."/>
            <person name="Mao Y."/>
            <person name="Li X."/>
            <person name="Wang H."/>
            <person name="Chen T."/>
            <person name="Wang W."/>
            <person name="Yang R."/>
        </authorList>
    </citation>
    <scope>NUCLEOTIDE SEQUENCE [LARGE SCALE GENOMIC DNA]</scope>
    <source>
        <strain evidence="16">TTIB1903HZAU</strain>
        <tissue evidence="16">Muscle</tissue>
    </source>
</reference>
<evidence type="ECO:0000256" key="2">
    <source>
        <dbReference type="ARBA" id="ARBA00019540"/>
    </source>
</evidence>
<dbReference type="InterPro" id="IPR035979">
    <property type="entry name" value="RBD_domain_sf"/>
</dbReference>
<evidence type="ECO:0000259" key="15">
    <source>
        <dbReference type="PROSITE" id="PS50102"/>
    </source>
</evidence>
<feature type="domain" description="RRM" evidence="15">
    <location>
        <begin position="202"/>
        <end position="278"/>
    </location>
</feature>
<dbReference type="CDD" id="cd12695">
    <property type="entry name" value="RRM3_PTBP1"/>
    <property type="match status" value="1"/>
</dbReference>
<dbReference type="InterPro" id="IPR000504">
    <property type="entry name" value="RRM_dom"/>
</dbReference>
<dbReference type="CDD" id="cd12777">
    <property type="entry name" value="RRM1_PTBP1"/>
    <property type="match status" value="1"/>
</dbReference>
<keyword evidence="5" id="KW-0597">Phosphoprotein</keyword>
<dbReference type="GO" id="GO:1903312">
    <property type="term" value="P:negative regulation of mRNA metabolic process"/>
    <property type="evidence" value="ECO:0007669"/>
    <property type="project" value="UniProtKB-ARBA"/>
</dbReference>
<comment type="subcellular location">
    <subcellularLocation>
        <location evidence="1">Nucleus</location>
    </subcellularLocation>
</comment>
<evidence type="ECO:0000256" key="8">
    <source>
        <dbReference type="ARBA" id="ARBA00022843"/>
    </source>
</evidence>
<keyword evidence="7" id="KW-0677">Repeat</keyword>
<dbReference type="GO" id="GO:0003723">
    <property type="term" value="F:RNA binding"/>
    <property type="evidence" value="ECO:0007669"/>
    <property type="project" value="UniProtKB-UniRule"/>
</dbReference>
<keyword evidence="3" id="KW-0678">Repressor</keyword>
<dbReference type="EMBL" id="SOYY01000007">
    <property type="protein sequence ID" value="KAA0719216.1"/>
    <property type="molecule type" value="Genomic_DNA"/>
</dbReference>
<dbReference type="FunFam" id="3.30.70.330:FF:000036">
    <property type="entry name" value="polypyrimidine tract-binding protein 1 isoform X2"/>
    <property type="match status" value="1"/>
</dbReference>
<dbReference type="Pfam" id="PF11835">
    <property type="entry name" value="RRM_8"/>
    <property type="match status" value="1"/>
</dbReference>
<evidence type="ECO:0000256" key="1">
    <source>
        <dbReference type="ARBA" id="ARBA00004123"/>
    </source>
</evidence>
<evidence type="ECO:0000313" key="16">
    <source>
        <dbReference type="EMBL" id="KAA0719216.1"/>
    </source>
</evidence>
<organism evidence="16 17">
    <name type="scientific">Triplophysa tibetana</name>
    <dbReference type="NCBI Taxonomy" id="1572043"/>
    <lineage>
        <taxon>Eukaryota</taxon>
        <taxon>Metazoa</taxon>
        <taxon>Chordata</taxon>
        <taxon>Craniata</taxon>
        <taxon>Vertebrata</taxon>
        <taxon>Euteleostomi</taxon>
        <taxon>Actinopterygii</taxon>
        <taxon>Neopterygii</taxon>
        <taxon>Teleostei</taxon>
        <taxon>Ostariophysi</taxon>
        <taxon>Cypriniformes</taxon>
        <taxon>Nemacheilidae</taxon>
        <taxon>Triplophysa</taxon>
    </lineage>
</organism>
<dbReference type="PROSITE" id="PS50102">
    <property type="entry name" value="RRM"/>
    <property type="match status" value="4"/>
</dbReference>
<dbReference type="FunFam" id="3.30.70.330:FF:000162">
    <property type="entry name" value="polypyrimidine tract-binding protein 1 isoform X2"/>
    <property type="match status" value="1"/>
</dbReference>
<name>A0A5A9PEB2_9TELE</name>
<dbReference type="GO" id="GO:0005634">
    <property type="term" value="C:nucleus"/>
    <property type="evidence" value="ECO:0007669"/>
    <property type="project" value="UniProtKB-SubCell"/>
</dbReference>
<keyword evidence="4" id="KW-1017">Isopeptide bond</keyword>
<dbReference type="InterPro" id="IPR021790">
    <property type="entry name" value="PTBP1-like_RRM2"/>
</dbReference>
<feature type="domain" description="RRM" evidence="15">
    <location>
        <begin position="385"/>
        <end position="459"/>
    </location>
</feature>
<dbReference type="GO" id="GO:0008380">
    <property type="term" value="P:RNA splicing"/>
    <property type="evidence" value="ECO:0007669"/>
    <property type="project" value="UniProtKB-KW"/>
</dbReference>
<comment type="caution">
    <text evidence="16">The sequence shown here is derived from an EMBL/GenBank/DDBJ whole genome shotgun (WGS) entry which is preliminary data.</text>
</comment>
<dbReference type="PANTHER" id="PTHR15592">
    <property type="entry name" value="MATRIN 3/NUCLEAR PROTEIN 220-RELATED"/>
    <property type="match status" value="1"/>
</dbReference>
<dbReference type="Gene3D" id="3.30.70.330">
    <property type="match status" value="4"/>
</dbReference>
<feature type="domain" description="RRM" evidence="15">
    <location>
        <begin position="502"/>
        <end position="577"/>
    </location>
</feature>
<evidence type="ECO:0000256" key="10">
    <source>
        <dbReference type="ARBA" id="ARBA00022990"/>
    </source>
</evidence>
<keyword evidence="11" id="KW-0010">Activator</keyword>
<gene>
    <name evidence="16" type="ORF">E1301_Tti006694</name>
</gene>
<dbReference type="SMART" id="SM00360">
    <property type="entry name" value="RRM"/>
    <property type="match status" value="4"/>
</dbReference>
<evidence type="ECO:0000256" key="11">
    <source>
        <dbReference type="ARBA" id="ARBA00023159"/>
    </source>
</evidence>
<keyword evidence="17" id="KW-1185">Reference proteome</keyword>
<dbReference type="CDD" id="cd12693">
    <property type="entry name" value="RRM2_PTBP1_like"/>
    <property type="match status" value="1"/>
</dbReference>
<dbReference type="FunFam" id="3.30.70.330:FF:000018">
    <property type="entry name" value="Polypyrimidine tract-binding protein 2 isoform 1"/>
    <property type="match status" value="1"/>
</dbReference>
<dbReference type="InterPro" id="IPR012677">
    <property type="entry name" value="Nucleotide-bd_a/b_plait_sf"/>
</dbReference>
<dbReference type="InterPro" id="IPR035000">
    <property type="entry name" value="PTBP1_RRM1"/>
</dbReference>
<dbReference type="FunFam" id="3.30.70.330:FF:000032">
    <property type="entry name" value="Polypyrimidine tract-binding protein 2 isoform 1"/>
    <property type="match status" value="1"/>
</dbReference>
<evidence type="ECO:0000256" key="5">
    <source>
        <dbReference type="ARBA" id="ARBA00022553"/>
    </source>
</evidence>
<keyword evidence="8" id="KW-0832">Ubl conjugation</keyword>
<dbReference type="InterPro" id="IPR035001">
    <property type="entry name" value="PTBP1_RRM3"/>
</dbReference>
<dbReference type="GO" id="GO:0006397">
    <property type="term" value="P:mRNA processing"/>
    <property type="evidence" value="ECO:0007669"/>
    <property type="project" value="UniProtKB-KW"/>
</dbReference>
<dbReference type="GO" id="GO:0010629">
    <property type="term" value="P:negative regulation of gene expression"/>
    <property type="evidence" value="ECO:0007669"/>
    <property type="project" value="UniProtKB-ARBA"/>
</dbReference>
<dbReference type="Pfam" id="PF13893">
    <property type="entry name" value="RRM_5"/>
    <property type="match status" value="1"/>
</dbReference>
<evidence type="ECO:0000256" key="9">
    <source>
        <dbReference type="ARBA" id="ARBA00022884"/>
    </source>
</evidence>
<dbReference type="Pfam" id="PF22976">
    <property type="entry name" value="RRM_10"/>
    <property type="match status" value="1"/>
</dbReference>
<dbReference type="OrthoDB" id="296632at2759"/>
<dbReference type="InterPro" id="IPR055204">
    <property type="entry name" value="HNRNPL_RRM"/>
</dbReference>
<evidence type="ECO:0000256" key="14">
    <source>
        <dbReference type="PROSITE-ProRule" id="PRU00176"/>
    </source>
</evidence>
<evidence type="ECO:0000313" key="17">
    <source>
        <dbReference type="Proteomes" id="UP000324632"/>
    </source>
</evidence>
<evidence type="ECO:0000256" key="3">
    <source>
        <dbReference type="ARBA" id="ARBA00022491"/>
    </source>
</evidence>
<keyword evidence="10" id="KW-0007">Acetylation</keyword>
<feature type="domain" description="RRM" evidence="15">
    <location>
        <begin position="74"/>
        <end position="158"/>
    </location>
</feature>